<keyword evidence="7" id="KW-0829">Tyrosine-protein kinase</keyword>
<dbReference type="GO" id="GO:0004714">
    <property type="term" value="F:transmembrane receptor protein tyrosine kinase activity"/>
    <property type="evidence" value="ECO:0007669"/>
    <property type="project" value="UniProtKB-EC"/>
</dbReference>
<dbReference type="InterPro" id="IPR011009">
    <property type="entry name" value="Kinase-like_dom_sf"/>
</dbReference>
<organism evidence="13 14">
    <name type="scientific">Mizuhopecten yessoensis</name>
    <name type="common">Japanese scallop</name>
    <name type="synonym">Patinopecten yessoensis</name>
    <dbReference type="NCBI Taxonomy" id="6573"/>
    <lineage>
        <taxon>Eukaryota</taxon>
        <taxon>Metazoa</taxon>
        <taxon>Spiralia</taxon>
        <taxon>Lophotrochozoa</taxon>
        <taxon>Mollusca</taxon>
        <taxon>Bivalvia</taxon>
        <taxon>Autobranchia</taxon>
        <taxon>Pteriomorphia</taxon>
        <taxon>Pectinida</taxon>
        <taxon>Pectinoidea</taxon>
        <taxon>Pectinidae</taxon>
        <taxon>Mizuhopecten</taxon>
    </lineage>
</organism>
<protein>
    <submittedName>
        <fullName evidence="13">Leukocyte tyrosine kinase receptor</fullName>
    </submittedName>
</protein>
<comment type="subcellular location">
    <subcellularLocation>
        <location evidence="1">Membrane</location>
        <topology evidence="1">Single-pass membrane protein</topology>
    </subcellularLocation>
</comment>
<evidence type="ECO:0000256" key="8">
    <source>
        <dbReference type="ARBA" id="ARBA00023157"/>
    </source>
</evidence>
<accession>A0A210PXZ8</accession>
<keyword evidence="11" id="KW-1133">Transmembrane helix</keyword>
<keyword evidence="2" id="KW-0597">Phosphoprotein</keyword>
<keyword evidence="14" id="KW-1185">Reference proteome</keyword>
<keyword evidence="11" id="KW-0472">Membrane</keyword>
<evidence type="ECO:0000256" key="9">
    <source>
        <dbReference type="ARBA" id="ARBA00051243"/>
    </source>
</evidence>
<evidence type="ECO:0000256" key="5">
    <source>
        <dbReference type="ARBA" id="ARBA00022777"/>
    </source>
</evidence>
<evidence type="ECO:0000256" key="6">
    <source>
        <dbReference type="ARBA" id="ARBA00022840"/>
    </source>
</evidence>
<dbReference type="EMBL" id="NEDP02005406">
    <property type="protein sequence ID" value="OWF41353.1"/>
    <property type="molecule type" value="Genomic_DNA"/>
</dbReference>
<keyword evidence="6 10" id="KW-0067">ATP-binding</keyword>
<dbReference type="InterPro" id="IPR020635">
    <property type="entry name" value="Tyr_kinase_cat_dom"/>
</dbReference>
<keyword evidence="8" id="KW-1015">Disulfide bond</keyword>
<dbReference type="InterPro" id="IPR017441">
    <property type="entry name" value="Protein_kinase_ATP_BS"/>
</dbReference>
<dbReference type="GO" id="GO:0045664">
    <property type="term" value="P:regulation of neuron differentiation"/>
    <property type="evidence" value="ECO:0007669"/>
    <property type="project" value="TreeGrafter"/>
</dbReference>
<dbReference type="InterPro" id="IPR036055">
    <property type="entry name" value="LDL_receptor-like_sf"/>
</dbReference>
<dbReference type="InterPro" id="IPR050122">
    <property type="entry name" value="RTK"/>
</dbReference>
<dbReference type="Proteomes" id="UP000242188">
    <property type="component" value="Unassembled WGS sequence"/>
</dbReference>
<gene>
    <name evidence="13" type="ORF">KP79_PYT23131</name>
</gene>
<comment type="catalytic activity">
    <reaction evidence="9">
        <text>L-tyrosyl-[protein] + ATP = O-phospho-L-tyrosyl-[protein] + ADP + H(+)</text>
        <dbReference type="Rhea" id="RHEA:10596"/>
        <dbReference type="Rhea" id="RHEA-COMP:10136"/>
        <dbReference type="Rhea" id="RHEA-COMP:20101"/>
        <dbReference type="ChEBI" id="CHEBI:15378"/>
        <dbReference type="ChEBI" id="CHEBI:30616"/>
        <dbReference type="ChEBI" id="CHEBI:46858"/>
        <dbReference type="ChEBI" id="CHEBI:61978"/>
        <dbReference type="ChEBI" id="CHEBI:456216"/>
        <dbReference type="EC" id="2.7.10.1"/>
    </reaction>
</comment>
<dbReference type="PRINTS" id="PR00109">
    <property type="entry name" value="TYRKINASE"/>
</dbReference>
<feature type="transmembrane region" description="Helical" evidence="11">
    <location>
        <begin position="349"/>
        <end position="373"/>
    </location>
</feature>
<keyword evidence="13" id="KW-0675">Receptor</keyword>
<dbReference type="PROSITE" id="PS00109">
    <property type="entry name" value="PROTEIN_KINASE_TYR"/>
    <property type="match status" value="1"/>
</dbReference>
<keyword evidence="5 13" id="KW-0418">Kinase</keyword>
<dbReference type="PANTHER" id="PTHR24416:SF604">
    <property type="entry name" value="RECEPTOR PROTEIN-TYROSINE KINASE"/>
    <property type="match status" value="1"/>
</dbReference>
<dbReference type="InterPro" id="IPR001245">
    <property type="entry name" value="Ser-Thr/Tyr_kinase_cat_dom"/>
</dbReference>
<reference evidence="13 14" key="1">
    <citation type="journal article" date="2017" name="Nat. Ecol. Evol.">
        <title>Scallop genome provides insights into evolution of bilaterian karyotype and development.</title>
        <authorList>
            <person name="Wang S."/>
            <person name="Zhang J."/>
            <person name="Jiao W."/>
            <person name="Li J."/>
            <person name="Xun X."/>
            <person name="Sun Y."/>
            <person name="Guo X."/>
            <person name="Huan P."/>
            <person name="Dong B."/>
            <person name="Zhang L."/>
            <person name="Hu X."/>
            <person name="Sun X."/>
            <person name="Wang J."/>
            <person name="Zhao C."/>
            <person name="Wang Y."/>
            <person name="Wang D."/>
            <person name="Huang X."/>
            <person name="Wang R."/>
            <person name="Lv J."/>
            <person name="Li Y."/>
            <person name="Zhang Z."/>
            <person name="Liu B."/>
            <person name="Lu W."/>
            <person name="Hui Y."/>
            <person name="Liang J."/>
            <person name="Zhou Z."/>
            <person name="Hou R."/>
            <person name="Li X."/>
            <person name="Liu Y."/>
            <person name="Li H."/>
            <person name="Ning X."/>
            <person name="Lin Y."/>
            <person name="Zhao L."/>
            <person name="Xing Q."/>
            <person name="Dou J."/>
            <person name="Li Y."/>
            <person name="Mao J."/>
            <person name="Guo H."/>
            <person name="Dou H."/>
            <person name="Li T."/>
            <person name="Mu C."/>
            <person name="Jiang W."/>
            <person name="Fu Q."/>
            <person name="Fu X."/>
            <person name="Miao Y."/>
            <person name="Liu J."/>
            <person name="Yu Q."/>
            <person name="Li R."/>
            <person name="Liao H."/>
            <person name="Li X."/>
            <person name="Kong Y."/>
            <person name="Jiang Z."/>
            <person name="Chourrout D."/>
            <person name="Li R."/>
            <person name="Bao Z."/>
        </authorList>
    </citation>
    <scope>NUCLEOTIDE SEQUENCE [LARGE SCALE GENOMIC DNA]</scope>
    <source>
        <strain evidence="13 14">PY_sf001</strain>
    </source>
</reference>
<dbReference type="Gene3D" id="1.10.510.10">
    <property type="entry name" value="Transferase(Phosphotransferase) domain 1"/>
    <property type="match status" value="1"/>
</dbReference>
<dbReference type="STRING" id="6573.A0A210PXZ8"/>
<keyword evidence="4 10" id="KW-0547">Nucleotide-binding</keyword>
<dbReference type="GO" id="GO:0005524">
    <property type="term" value="F:ATP binding"/>
    <property type="evidence" value="ECO:0007669"/>
    <property type="project" value="UniProtKB-UniRule"/>
</dbReference>
<dbReference type="InterPro" id="IPR000719">
    <property type="entry name" value="Prot_kinase_dom"/>
</dbReference>
<evidence type="ECO:0000256" key="2">
    <source>
        <dbReference type="ARBA" id="ARBA00022553"/>
    </source>
</evidence>
<evidence type="ECO:0000256" key="3">
    <source>
        <dbReference type="ARBA" id="ARBA00022679"/>
    </source>
</evidence>
<evidence type="ECO:0000313" key="14">
    <source>
        <dbReference type="Proteomes" id="UP000242188"/>
    </source>
</evidence>
<proteinExistence type="predicted"/>
<keyword evidence="3" id="KW-0808">Transferase</keyword>
<evidence type="ECO:0000256" key="11">
    <source>
        <dbReference type="SAM" id="Phobius"/>
    </source>
</evidence>
<keyword evidence="11" id="KW-0812">Transmembrane</keyword>
<dbReference type="GO" id="GO:0043235">
    <property type="term" value="C:receptor complex"/>
    <property type="evidence" value="ECO:0007669"/>
    <property type="project" value="TreeGrafter"/>
</dbReference>
<evidence type="ECO:0000313" key="13">
    <source>
        <dbReference type="EMBL" id="OWF41353.1"/>
    </source>
</evidence>
<dbReference type="GO" id="GO:0007169">
    <property type="term" value="P:cell surface receptor protein tyrosine kinase signaling pathway"/>
    <property type="evidence" value="ECO:0007669"/>
    <property type="project" value="TreeGrafter"/>
</dbReference>
<dbReference type="InterPro" id="IPR002172">
    <property type="entry name" value="LDrepeatLR_classA_rpt"/>
</dbReference>
<dbReference type="InterPro" id="IPR008266">
    <property type="entry name" value="Tyr_kinase_AS"/>
</dbReference>
<dbReference type="GO" id="GO:0005886">
    <property type="term" value="C:plasma membrane"/>
    <property type="evidence" value="ECO:0007669"/>
    <property type="project" value="TreeGrafter"/>
</dbReference>
<dbReference type="SUPFAM" id="SSF57424">
    <property type="entry name" value="LDL receptor-like module"/>
    <property type="match status" value="1"/>
</dbReference>
<dbReference type="Pfam" id="PF07714">
    <property type="entry name" value="PK_Tyr_Ser-Thr"/>
    <property type="match status" value="1"/>
</dbReference>
<feature type="binding site" evidence="10">
    <location>
        <position position="476"/>
    </location>
    <ligand>
        <name>ATP</name>
        <dbReference type="ChEBI" id="CHEBI:30616"/>
    </ligand>
</feature>
<dbReference type="PROSITE" id="PS50011">
    <property type="entry name" value="PROTEIN_KINASE_DOM"/>
    <property type="match status" value="1"/>
</dbReference>
<dbReference type="PROSITE" id="PS00107">
    <property type="entry name" value="PROTEIN_KINASE_ATP"/>
    <property type="match status" value="1"/>
</dbReference>
<evidence type="ECO:0000256" key="1">
    <source>
        <dbReference type="ARBA" id="ARBA00004167"/>
    </source>
</evidence>
<name>A0A210PXZ8_MIZYE</name>
<dbReference type="CDD" id="cd00112">
    <property type="entry name" value="LDLa"/>
    <property type="match status" value="1"/>
</dbReference>
<dbReference type="SUPFAM" id="SSF56112">
    <property type="entry name" value="Protein kinase-like (PK-like)"/>
    <property type="match status" value="1"/>
</dbReference>
<dbReference type="FunFam" id="1.10.510.10:FF:000554">
    <property type="entry name" value="Predicted protein"/>
    <property type="match status" value="1"/>
</dbReference>
<comment type="caution">
    <text evidence="13">The sequence shown here is derived from an EMBL/GenBank/DDBJ whole genome shotgun (WGS) entry which is preliminary data.</text>
</comment>
<evidence type="ECO:0000256" key="7">
    <source>
        <dbReference type="ARBA" id="ARBA00023137"/>
    </source>
</evidence>
<dbReference type="PANTHER" id="PTHR24416">
    <property type="entry name" value="TYROSINE-PROTEIN KINASE RECEPTOR"/>
    <property type="match status" value="1"/>
</dbReference>
<evidence type="ECO:0000259" key="12">
    <source>
        <dbReference type="PROSITE" id="PS50011"/>
    </source>
</evidence>
<dbReference type="SMART" id="SM00219">
    <property type="entry name" value="TyrKc"/>
    <property type="match status" value="1"/>
</dbReference>
<sequence length="760" mass="86720">MEIPIPLSRCSRVIYFNGTSLDITSPRIIGSYWRCVLKVKFYLRDQDIALILNVIQDQNVWTHRVKTTNRWTEYIVPIGQINGIFKVQIQFYRIKQIRWKRGKLQNAVFENCDLSSVHSEKQEPGLSKDTFVCRTGVIIRSDQLCDFHDNCFHGDDESEEICGNGFSLGLCDFEEITNCSLILRDYMESTSTVEDANVTVALTDGTGSLKGHVLAFEERQNAKKTGFVTVNLTQPESYLANNKSCVFQVDTYSTVNGGRFRLIVHIIDAETEEILKKDETNLPLYEWQIYRQLIPDFSERNVSTFYLVVYTVLSNGYFLGFDNIYISSECIAKDTPATFSREIPEESNVVMIVTVSCASMGFVWISILLLMYMRYTKIPQTGKSRKRLSLFGARSRSVKGVPDSAPLLRRLNENLWQDHPNYHMYKQILTQDLSDDIKNLSRYKLKLTKVLGSGAFGEVLQGQLIRGVIFKHVAVKRLSSGCSEKERTDFLVEALTMSKFKHDNIVCCLGIYVKNGALLLVEELMAGGDLKHFLVESRPTIDETPALSTDELLSLANDICQACSYLEAHKFIHRDIASRNCLLTAKTPDRVAKMADFGLARDIIQNDSYQKCGRSMLPVRWLPPESYLEGIFSTKSDVWAYGILLWEIFSFGYDPYPSMKCEEMMAKVNGGQRMAAPSRCPTVVYDVMMLCWQHDPKSRPSFERLCEYLQKIRKNVCINIVCTNDVSGDEQGDDRVESDEENKLHTWHCNGNYAIEEESV</sequence>
<evidence type="ECO:0000256" key="10">
    <source>
        <dbReference type="PROSITE-ProRule" id="PRU10141"/>
    </source>
</evidence>
<dbReference type="Gene3D" id="3.30.200.20">
    <property type="entry name" value="Phosphorylase Kinase, domain 1"/>
    <property type="match status" value="1"/>
</dbReference>
<dbReference type="AlphaFoldDB" id="A0A210PXZ8"/>
<dbReference type="OrthoDB" id="6128206at2759"/>
<evidence type="ECO:0000256" key="4">
    <source>
        <dbReference type="ARBA" id="ARBA00022741"/>
    </source>
</evidence>
<feature type="domain" description="Protein kinase" evidence="12">
    <location>
        <begin position="445"/>
        <end position="709"/>
    </location>
</feature>